<reference evidence="1" key="1">
    <citation type="submission" date="2021-03" db="EMBL/GenBank/DDBJ databases">
        <authorList>
            <person name="Bekaert M."/>
        </authorList>
    </citation>
    <scope>NUCLEOTIDE SEQUENCE</scope>
</reference>
<comment type="caution">
    <text evidence="1">The sequence shown here is derived from an EMBL/GenBank/DDBJ whole genome shotgun (WGS) entry which is preliminary data.</text>
</comment>
<dbReference type="OrthoDB" id="10077626at2759"/>
<name>A0A8S3SK43_MYTED</name>
<keyword evidence="2" id="KW-1185">Reference proteome</keyword>
<proteinExistence type="predicted"/>
<evidence type="ECO:0000313" key="2">
    <source>
        <dbReference type="Proteomes" id="UP000683360"/>
    </source>
</evidence>
<gene>
    <name evidence="1" type="ORF">MEDL_32596</name>
</gene>
<sequence>MNFDRFQNFDYQIIDGESKYLENIETNLEKNIVKIHTPAHNDVIESYKIQDFRQGQQLTCLPSINQCRVRDIDREHAVDAGQITEAFIHSWNKGDKSIISADGEVVTEMYYTDNHDVIQPNFLKGAVKEFYQNFEYPLYKEKKIPQDAEVYNMTRTTGHRAKRGLVLFNNDCRMKVVYGIDSGRSSNHLRLCQRKAIINGVSVFRDCNNVRLTSPLVHMCMCCSWVTSINLASGDCQCMSMGW</sequence>
<dbReference type="EMBL" id="CAJPWZ010001620">
    <property type="protein sequence ID" value="CAG2219017.1"/>
    <property type="molecule type" value="Genomic_DNA"/>
</dbReference>
<dbReference type="Proteomes" id="UP000683360">
    <property type="component" value="Unassembled WGS sequence"/>
</dbReference>
<accession>A0A8S3SK43</accession>
<organism evidence="1 2">
    <name type="scientific">Mytilus edulis</name>
    <name type="common">Blue mussel</name>
    <dbReference type="NCBI Taxonomy" id="6550"/>
    <lineage>
        <taxon>Eukaryota</taxon>
        <taxon>Metazoa</taxon>
        <taxon>Spiralia</taxon>
        <taxon>Lophotrochozoa</taxon>
        <taxon>Mollusca</taxon>
        <taxon>Bivalvia</taxon>
        <taxon>Autobranchia</taxon>
        <taxon>Pteriomorphia</taxon>
        <taxon>Mytilida</taxon>
        <taxon>Mytiloidea</taxon>
        <taxon>Mytilidae</taxon>
        <taxon>Mytilinae</taxon>
        <taxon>Mytilus</taxon>
    </lineage>
</organism>
<dbReference type="AlphaFoldDB" id="A0A8S3SK43"/>
<protein>
    <submittedName>
        <fullName evidence="1">Uncharacterized protein</fullName>
    </submittedName>
</protein>
<evidence type="ECO:0000313" key="1">
    <source>
        <dbReference type="EMBL" id="CAG2219017.1"/>
    </source>
</evidence>